<dbReference type="PANTHER" id="PTHR11347">
    <property type="entry name" value="CYCLIC NUCLEOTIDE PHOSPHODIESTERASE"/>
    <property type="match status" value="1"/>
</dbReference>
<dbReference type="Pfam" id="PF00233">
    <property type="entry name" value="PDEase_I"/>
    <property type="match status" value="1"/>
</dbReference>
<feature type="binding site" evidence="5">
    <location>
        <position position="213"/>
    </location>
    <ligand>
        <name>Zn(2+)</name>
        <dbReference type="ChEBI" id="CHEBI:29105"/>
        <label>2</label>
    </ligand>
</feature>
<dbReference type="WBParaSite" id="SRDH1_12270.1">
    <property type="protein sequence ID" value="SRDH1_12270.1"/>
    <property type="gene ID" value="SRDH1_12270"/>
</dbReference>
<dbReference type="Proteomes" id="UP000050792">
    <property type="component" value="Unassembled WGS sequence"/>
</dbReference>
<protein>
    <recommendedName>
        <fullName evidence="6">PDEase domain-containing protein</fullName>
    </recommendedName>
</protein>
<keyword evidence="7" id="KW-1185">Reference proteome</keyword>
<sequence length="687" mass="78678">MSRSRTDQKSGSWSHMEVDLTSKNLQRTKNSSCRRILYRSNSFNAFLSQQSEQMAGTIQLFYLYEDKNSKNMCSLDKSKEGKKSQTVERIVDEIRLSFIDRPIGHVKIKNLSNWDFNIFHLKRASSNYTIRDIGLQIMNEYDLFQKLKLNYFMMARIFSSIEAAYHNFNPYHTALHAADVLQAVHCFISQSQLLTILSPTEIFASLLAAALHDADHPGVNQSYLEKTGDFLVDLYKSVSVLEKHHAKFGLCILQENGLSNALELHEWEFVRDCFLKLIPATDITYQGVYQKQFKDLTNYHMANPSLPFTISDRLLIMQMALKCSDISNPCRIWPICKEWAIRVCCELFCQGDRERFQWSLQPIPTMDRTKFTLARIQIGFIRDMVKPLLTGWHEFLQNNLTLKILQNLDENLKNWLTDLSLSSSASSSSGMTNYVNRHNSLDSQLLSTLPLSNNNNQSISSNQIKQKTIKSQISDQKSKIDIQKPFIGSIHLTHSPIQEIETMNAPESFDSTTTTNNNNLHSGKLYQTIFITTRVIRRHSLPETQLAIRKTFNFSLSNKSSTVVLLKNDTQNILSLHSRNNNNLPVGKIKSQSSTFKSPSSLSPSSTCTVSANLLQMLYEELKHNNTNNNKSNYVLSKIDIKSIPNTSRYKDNKLLEQKVLDLNCDRTLLRFSALAHRRSSAPITEH</sequence>
<dbReference type="PRINTS" id="PR00387">
    <property type="entry name" value="PDIESTERASE1"/>
</dbReference>
<feature type="active site" description="Proton donor" evidence="3">
    <location>
        <position position="172"/>
    </location>
</feature>
<feature type="binding site" evidence="4">
    <location>
        <position position="377"/>
    </location>
    <ligand>
        <name>AMP</name>
        <dbReference type="ChEBI" id="CHEBI:456215"/>
    </ligand>
</feature>
<dbReference type="AlphaFoldDB" id="A0AA85EKG5"/>
<feature type="binding site" evidence="5">
    <location>
        <position position="213"/>
    </location>
    <ligand>
        <name>Zn(2+)</name>
        <dbReference type="ChEBI" id="CHEBI:29105"/>
        <label>1</label>
    </ligand>
</feature>
<feature type="binding site" evidence="5">
    <location>
        <position position="212"/>
    </location>
    <ligand>
        <name>Zn(2+)</name>
        <dbReference type="ChEBI" id="CHEBI:29105"/>
        <label>1</label>
    </ligand>
</feature>
<dbReference type="SUPFAM" id="SSF109604">
    <property type="entry name" value="HD-domain/PDEase-like"/>
    <property type="match status" value="1"/>
</dbReference>
<evidence type="ECO:0000313" key="8">
    <source>
        <dbReference type="WBParaSite" id="SRDH1_12270.1"/>
    </source>
</evidence>
<reference evidence="7" key="1">
    <citation type="submission" date="2022-06" db="EMBL/GenBank/DDBJ databases">
        <authorList>
            <person name="Berger JAMES D."/>
            <person name="Berger JAMES D."/>
        </authorList>
    </citation>
    <scope>NUCLEOTIDE SEQUENCE [LARGE SCALE GENOMIC DNA]</scope>
</reference>
<keyword evidence="2" id="KW-0378">Hydrolase</keyword>
<dbReference type="GO" id="GO:0004114">
    <property type="term" value="F:3',5'-cyclic-nucleotide phosphodiesterase activity"/>
    <property type="evidence" value="ECO:0007669"/>
    <property type="project" value="InterPro"/>
</dbReference>
<evidence type="ECO:0000256" key="2">
    <source>
        <dbReference type="ARBA" id="ARBA00022801"/>
    </source>
</evidence>
<evidence type="ECO:0000256" key="1">
    <source>
        <dbReference type="ARBA" id="ARBA00022723"/>
    </source>
</evidence>
<evidence type="ECO:0000256" key="3">
    <source>
        <dbReference type="PIRSR" id="PIRSR623088-1"/>
    </source>
</evidence>
<evidence type="ECO:0000256" key="4">
    <source>
        <dbReference type="PIRSR" id="PIRSR623088-2"/>
    </source>
</evidence>
<dbReference type="InterPro" id="IPR036971">
    <property type="entry name" value="PDEase_catalytic_dom_sf"/>
</dbReference>
<keyword evidence="1 5" id="KW-0479">Metal-binding</keyword>
<feature type="binding site" evidence="5">
    <location>
        <position position="176"/>
    </location>
    <ligand>
        <name>Zn(2+)</name>
        <dbReference type="ChEBI" id="CHEBI:29105"/>
        <label>1</label>
    </ligand>
</feature>
<feature type="binding site" evidence="4">
    <location>
        <position position="325"/>
    </location>
    <ligand>
        <name>AMP</name>
        <dbReference type="ChEBI" id="CHEBI:456215"/>
    </ligand>
</feature>
<organism evidence="7 8">
    <name type="scientific">Schistosoma rodhaini</name>
    <dbReference type="NCBI Taxonomy" id="6188"/>
    <lineage>
        <taxon>Eukaryota</taxon>
        <taxon>Metazoa</taxon>
        <taxon>Spiralia</taxon>
        <taxon>Lophotrochozoa</taxon>
        <taxon>Platyhelminthes</taxon>
        <taxon>Trematoda</taxon>
        <taxon>Digenea</taxon>
        <taxon>Strigeidida</taxon>
        <taxon>Schistosomatoidea</taxon>
        <taxon>Schistosomatidae</taxon>
        <taxon>Schistosoma</taxon>
    </lineage>
</organism>
<dbReference type="InterPro" id="IPR002073">
    <property type="entry name" value="PDEase_catalytic_dom"/>
</dbReference>
<dbReference type="GO" id="GO:0007165">
    <property type="term" value="P:signal transduction"/>
    <property type="evidence" value="ECO:0007669"/>
    <property type="project" value="InterPro"/>
</dbReference>
<feature type="binding site" evidence="5">
    <location>
        <position position="325"/>
    </location>
    <ligand>
        <name>Zn(2+)</name>
        <dbReference type="ChEBI" id="CHEBI:29105"/>
        <label>1</label>
    </ligand>
</feature>
<evidence type="ECO:0000313" key="7">
    <source>
        <dbReference type="Proteomes" id="UP000050792"/>
    </source>
</evidence>
<proteinExistence type="predicted"/>
<dbReference type="GO" id="GO:0046872">
    <property type="term" value="F:metal ion binding"/>
    <property type="evidence" value="ECO:0007669"/>
    <property type="project" value="UniProtKB-KW"/>
</dbReference>
<evidence type="ECO:0000256" key="5">
    <source>
        <dbReference type="PIRSR" id="PIRSR623088-3"/>
    </source>
</evidence>
<dbReference type="PROSITE" id="PS51845">
    <property type="entry name" value="PDEASE_I_2"/>
    <property type="match status" value="1"/>
</dbReference>
<accession>A0AA85EKG5</accession>
<dbReference type="SMART" id="SM00471">
    <property type="entry name" value="HDc"/>
    <property type="match status" value="1"/>
</dbReference>
<dbReference type="Gene3D" id="1.10.1300.10">
    <property type="entry name" value="3'5'-cyclic nucleotide phosphodiesterase, catalytic domain"/>
    <property type="match status" value="1"/>
</dbReference>
<reference evidence="8" key="2">
    <citation type="submission" date="2023-11" db="UniProtKB">
        <authorList>
            <consortium name="WormBaseParasite"/>
        </authorList>
    </citation>
    <scope>IDENTIFICATION</scope>
</reference>
<evidence type="ECO:0000259" key="6">
    <source>
        <dbReference type="PROSITE" id="PS51845"/>
    </source>
</evidence>
<name>A0AA85EKG5_9TREM</name>
<feature type="binding site" evidence="4">
    <location>
        <position position="213"/>
    </location>
    <ligand>
        <name>AMP</name>
        <dbReference type="ChEBI" id="CHEBI:456215"/>
    </ligand>
</feature>
<feature type="binding site" evidence="4">
    <location>
        <begin position="172"/>
        <end position="176"/>
    </location>
    <ligand>
        <name>AMP</name>
        <dbReference type="ChEBI" id="CHEBI:456215"/>
    </ligand>
</feature>
<feature type="domain" description="PDEase" evidence="6">
    <location>
        <begin position="91"/>
        <end position="422"/>
    </location>
</feature>
<dbReference type="CDD" id="cd00077">
    <property type="entry name" value="HDc"/>
    <property type="match status" value="1"/>
</dbReference>
<dbReference type="InterPro" id="IPR003607">
    <property type="entry name" value="HD/PDEase_dom"/>
</dbReference>
<dbReference type="InterPro" id="IPR023088">
    <property type="entry name" value="PDEase"/>
</dbReference>